<feature type="domain" description="Response regulatory" evidence="2">
    <location>
        <begin position="18"/>
        <end position="135"/>
    </location>
</feature>
<dbReference type="AlphaFoldDB" id="A0A0F3GY37"/>
<name>A0A0F3GY37_9BACT</name>
<dbReference type="GO" id="GO:0000160">
    <property type="term" value="P:phosphorelay signal transduction system"/>
    <property type="evidence" value="ECO:0007669"/>
    <property type="project" value="InterPro"/>
</dbReference>
<gene>
    <name evidence="3" type="ORF">MBAV_001030</name>
</gene>
<dbReference type="SMART" id="SM00448">
    <property type="entry name" value="REC"/>
    <property type="match status" value="1"/>
</dbReference>
<dbReference type="Pfam" id="PF00072">
    <property type="entry name" value="Response_reg"/>
    <property type="match status" value="1"/>
</dbReference>
<dbReference type="InterPro" id="IPR001789">
    <property type="entry name" value="Sig_transdc_resp-reg_receiver"/>
</dbReference>
<evidence type="ECO:0000313" key="3">
    <source>
        <dbReference type="EMBL" id="KJU86775.1"/>
    </source>
</evidence>
<dbReference type="InterPro" id="IPR052048">
    <property type="entry name" value="ST_Response_Regulator"/>
</dbReference>
<evidence type="ECO:0000256" key="1">
    <source>
        <dbReference type="PROSITE-ProRule" id="PRU00169"/>
    </source>
</evidence>
<evidence type="ECO:0000313" key="4">
    <source>
        <dbReference type="Proteomes" id="UP000033423"/>
    </source>
</evidence>
<sequence length="145" mass="16693">MIDPRVKMLIKQQFKTMKVLLVDDMMPNIKNNTMLLEDLGFTKTNITTASNGAQAFSKLMVAKPNFIITNWNMPMVDGLTFVKKLRALEAYKDIPVIMITAEPDKKLKDVEEYVSAFLKKPYTIQYLEDIIYSVVARKLLKDKKV</sequence>
<dbReference type="Gene3D" id="3.40.50.2300">
    <property type="match status" value="1"/>
</dbReference>
<reference evidence="3 4" key="1">
    <citation type="submission" date="2015-02" db="EMBL/GenBank/DDBJ databases">
        <title>Single-cell genomics of uncultivated deep-branching MTB reveals a conserved set of magnetosome genes.</title>
        <authorList>
            <person name="Kolinko S."/>
            <person name="Richter M."/>
            <person name="Glockner F.O."/>
            <person name="Brachmann A."/>
            <person name="Schuler D."/>
        </authorList>
    </citation>
    <scope>NUCLEOTIDE SEQUENCE [LARGE SCALE GENOMIC DNA]</scope>
    <source>
        <strain evidence="3">TM-1</strain>
    </source>
</reference>
<dbReference type="SUPFAM" id="SSF52172">
    <property type="entry name" value="CheY-like"/>
    <property type="match status" value="1"/>
</dbReference>
<dbReference type="PANTHER" id="PTHR43228">
    <property type="entry name" value="TWO-COMPONENT RESPONSE REGULATOR"/>
    <property type="match status" value="1"/>
</dbReference>
<comment type="caution">
    <text evidence="3">The sequence shown here is derived from an EMBL/GenBank/DDBJ whole genome shotgun (WGS) entry which is preliminary data.</text>
</comment>
<keyword evidence="4" id="KW-1185">Reference proteome</keyword>
<proteinExistence type="predicted"/>
<protein>
    <submittedName>
        <fullName evidence="3">Signal transduction response regulator, receiver region domain protein</fullName>
    </submittedName>
</protein>
<dbReference type="PROSITE" id="PS50110">
    <property type="entry name" value="RESPONSE_REGULATORY"/>
    <property type="match status" value="1"/>
</dbReference>
<dbReference type="Proteomes" id="UP000033423">
    <property type="component" value="Unassembled WGS sequence"/>
</dbReference>
<dbReference type="EMBL" id="LACI01000460">
    <property type="protein sequence ID" value="KJU86775.1"/>
    <property type="molecule type" value="Genomic_DNA"/>
</dbReference>
<evidence type="ECO:0000259" key="2">
    <source>
        <dbReference type="PROSITE" id="PS50110"/>
    </source>
</evidence>
<organism evidence="3 4">
    <name type="scientific">Candidatus Magnetobacterium bavaricum</name>
    <dbReference type="NCBI Taxonomy" id="29290"/>
    <lineage>
        <taxon>Bacteria</taxon>
        <taxon>Pseudomonadati</taxon>
        <taxon>Nitrospirota</taxon>
        <taxon>Thermodesulfovibrionia</taxon>
        <taxon>Thermodesulfovibrionales</taxon>
        <taxon>Candidatus Magnetobacteriaceae</taxon>
        <taxon>Candidatus Magnetobacterium</taxon>
    </lineage>
</organism>
<dbReference type="InterPro" id="IPR011006">
    <property type="entry name" value="CheY-like_superfamily"/>
</dbReference>
<dbReference type="PANTHER" id="PTHR43228:SF1">
    <property type="entry name" value="TWO-COMPONENT RESPONSE REGULATOR ARR22"/>
    <property type="match status" value="1"/>
</dbReference>
<comment type="caution">
    <text evidence="1">Lacks conserved residue(s) required for the propagation of feature annotation.</text>
</comment>
<accession>A0A0F3GY37</accession>